<protein>
    <submittedName>
        <fullName evidence="1">Uncharacterized protein</fullName>
    </submittedName>
</protein>
<evidence type="ECO:0000313" key="2">
    <source>
        <dbReference type="Proteomes" id="UP000215914"/>
    </source>
</evidence>
<gene>
    <name evidence="1" type="ORF">HannXRQ_Chr16g0531351</name>
</gene>
<keyword evidence="2" id="KW-1185">Reference proteome</keyword>
<reference evidence="2" key="1">
    <citation type="journal article" date="2017" name="Nature">
        <title>The sunflower genome provides insights into oil metabolism, flowering and Asterid evolution.</title>
        <authorList>
            <person name="Badouin H."/>
            <person name="Gouzy J."/>
            <person name="Grassa C.J."/>
            <person name="Murat F."/>
            <person name="Staton S.E."/>
            <person name="Cottret L."/>
            <person name="Lelandais-Briere C."/>
            <person name="Owens G.L."/>
            <person name="Carrere S."/>
            <person name="Mayjonade B."/>
            <person name="Legrand L."/>
            <person name="Gill N."/>
            <person name="Kane N.C."/>
            <person name="Bowers J.E."/>
            <person name="Hubner S."/>
            <person name="Bellec A."/>
            <person name="Berard A."/>
            <person name="Berges H."/>
            <person name="Blanchet N."/>
            <person name="Boniface M.C."/>
            <person name="Brunel D."/>
            <person name="Catrice O."/>
            <person name="Chaidir N."/>
            <person name="Claudel C."/>
            <person name="Donnadieu C."/>
            <person name="Faraut T."/>
            <person name="Fievet G."/>
            <person name="Helmstetter N."/>
            <person name="King M."/>
            <person name="Knapp S.J."/>
            <person name="Lai Z."/>
            <person name="Le Paslier M.C."/>
            <person name="Lippi Y."/>
            <person name="Lorenzon L."/>
            <person name="Mandel J.R."/>
            <person name="Marage G."/>
            <person name="Marchand G."/>
            <person name="Marquand E."/>
            <person name="Bret-Mestries E."/>
            <person name="Morien E."/>
            <person name="Nambeesan S."/>
            <person name="Nguyen T."/>
            <person name="Pegot-Espagnet P."/>
            <person name="Pouilly N."/>
            <person name="Raftis F."/>
            <person name="Sallet E."/>
            <person name="Schiex T."/>
            <person name="Thomas J."/>
            <person name="Vandecasteele C."/>
            <person name="Vares D."/>
            <person name="Vear F."/>
            <person name="Vautrin S."/>
            <person name="Crespi M."/>
            <person name="Mangin B."/>
            <person name="Burke J.M."/>
            <person name="Salse J."/>
            <person name="Munos S."/>
            <person name="Vincourt P."/>
            <person name="Rieseberg L.H."/>
            <person name="Langlade N.B."/>
        </authorList>
    </citation>
    <scope>NUCLEOTIDE SEQUENCE [LARGE SCALE GENOMIC DNA]</scope>
    <source>
        <strain evidence="2">cv. SF193</strain>
    </source>
</reference>
<evidence type="ECO:0000313" key="1">
    <source>
        <dbReference type="EMBL" id="OTF93296.1"/>
    </source>
</evidence>
<accession>A0A251S593</accession>
<dbReference type="InParanoid" id="A0A251S593"/>
<proteinExistence type="predicted"/>
<dbReference type="Proteomes" id="UP000215914">
    <property type="component" value="Chromosome 16"/>
</dbReference>
<organism evidence="1 2">
    <name type="scientific">Helianthus annuus</name>
    <name type="common">Common sunflower</name>
    <dbReference type="NCBI Taxonomy" id="4232"/>
    <lineage>
        <taxon>Eukaryota</taxon>
        <taxon>Viridiplantae</taxon>
        <taxon>Streptophyta</taxon>
        <taxon>Embryophyta</taxon>
        <taxon>Tracheophyta</taxon>
        <taxon>Spermatophyta</taxon>
        <taxon>Magnoliopsida</taxon>
        <taxon>eudicotyledons</taxon>
        <taxon>Gunneridae</taxon>
        <taxon>Pentapetalae</taxon>
        <taxon>asterids</taxon>
        <taxon>campanulids</taxon>
        <taxon>Asterales</taxon>
        <taxon>Asteraceae</taxon>
        <taxon>Asteroideae</taxon>
        <taxon>Heliantheae alliance</taxon>
        <taxon>Heliantheae</taxon>
        <taxon>Helianthus</taxon>
    </lineage>
</organism>
<name>A0A251S593_HELAN</name>
<dbReference type="AlphaFoldDB" id="A0A251S593"/>
<sequence>MQGIPSLTSLRLLCIPLLRVRGYRRRLSCPRSLRPLLLGRFAIPPWRKRWKRLLTGYSTPWIPRTI</sequence>
<dbReference type="EMBL" id="CM007905">
    <property type="protein sequence ID" value="OTF93296.1"/>
    <property type="molecule type" value="Genomic_DNA"/>
</dbReference>